<dbReference type="OrthoDB" id="9794717at2"/>
<evidence type="ECO:0000259" key="10">
    <source>
        <dbReference type="Pfam" id="PF02275"/>
    </source>
</evidence>
<keyword evidence="12" id="KW-1185">Reference proteome</keyword>
<reference evidence="11 12" key="1">
    <citation type="submission" date="2018-06" db="EMBL/GenBank/DDBJ databases">
        <authorList>
            <consortium name="Pathogen Informatics"/>
            <person name="Doyle S."/>
        </authorList>
    </citation>
    <scope>NUCLEOTIDE SEQUENCE [LARGE SCALE GENOMIC DNA]</scope>
    <source>
        <strain evidence="11 12">NCTC11087</strain>
    </source>
</reference>
<comment type="pathway">
    <text evidence="1">Lipid metabolism; bile acid biosynthesis.</text>
</comment>
<dbReference type="Gene3D" id="3.60.60.10">
    <property type="entry name" value="Penicillin V Acylase, Chain A"/>
    <property type="match status" value="1"/>
</dbReference>
<dbReference type="RefSeq" id="WP_022790803.1">
    <property type="nucleotide sequence ID" value="NZ_UHFX01000003.1"/>
</dbReference>
<name>A0A380LLX8_9FIRM</name>
<dbReference type="AlphaFoldDB" id="A0A380LLX8"/>
<dbReference type="NCBIfam" id="NF038245">
    <property type="entry name" value="bile_salt_hydro"/>
    <property type="match status" value="1"/>
</dbReference>
<dbReference type="GO" id="GO:0045302">
    <property type="term" value="F:choloylglycine hydrolase activity"/>
    <property type="evidence" value="ECO:0007669"/>
    <property type="project" value="UniProtKB-EC"/>
</dbReference>
<dbReference type="InterPro" id="IPR052193">
    <property type="entry name" value="Peptidase_C59"/>
</dbReference>
<evidence type="ECO:0000256" key="4">
    <source>
        <dbReference type="ARBA" id="ARBA00023098"/>
    </source>
</evidence>
<comment type="catalytic activity">
    <reaction evidence="9">
        <text>taurodeoxycholate + H2O = deoxycholate + taurine</text>
        <dbReference type="Rhea" id="RHEA:47556"/>
        <dbReference type="ChEBI" id="CHEBI:15377"/>
        <dbReference type="ChEBI" id="CHEBI:23614"/>
        <dbReference type="ChEBI" id="CHEBI:36261"/>
        <dbReference type="ChEBI" id="CHEBI:507393"/>
    </reaction>
    <physiologicalReaction direction="left-to-right" evidence="9">
        <dbReference type="Rhea" id="RHEA:47557"/>
    </physiologicalReaction>
</comment>
<dbReference type="SUPFAM" id="SSF56235">
    <property type="entry name" value="N-terminal nucleophile aminohydrolases (Ntn hydrolases)"/>
    <property type="match status" value="1"/>
</dbReference>
<keyword evidence="3 11" id="KW-0378">Hydrolase</keyword>
<protein>
    <recommendedName>
        <fullName evidence="5">choloylglycine hydrolase</fullName>
        <ecNumber evidence="5">3.5.1.24</ecNumber>
    </recommendedName>
    <alternativeName>
        <fullName evidence="6">Bile salt hydrolase</fullName>
    </alternativeName>
    <alternativeName>
        <fullName evidence="7">Choloylglycine hydrolase</fullName>
    </alternativeName>
</protein>
<evidence type="ECO:0000256" key="6">
    <source>
        <dbReference type="ARBA" id="ARBA00044804"/>
    </source>
</evidence>
<evidence type="ECO:0000256" key="8">
    <source>
        <dbReference type="ARBA" id="ARBA00047285"/>
    </source>
</evidence>
<dbReference type="EMBL" id="UHFX01000003">
    <property type="protein sequence ID" value="SUO04247.1"/>
    <property type="molecule type" value="Genomic_DNA"/>
</dbReference>
<dbReference type="GeneID" id="77462121"/>
<dbReference type="InterPro" id="IPR029055">
    <property type="entry name" value="Ntn_hydrolases_N"/>
</dbReference>
<dbReference type="Pfam" id="PF02275">
    <property type="entry name" value="CBAH"/>
    <property type="match status" value="1"/>
</dbReference>
<comment type="similarity">
    <text evidence="2">Belongs to the peptidase C59 family.</text>
</comment>
<feature type="domain" description="Choloylglycine hydrolase/NAAA C-terminal" evidence="10">
    <location>
        <begin position="2"/>
        <end position="310"/>
    </location>
</feature>
<evidence type="ECO:0000256" key="5">
    <source>
        <dbReference type="ARBA" id="ARBA00044769"/>
    </source>
</evidence>
<proteinExistence type="inferred from homology"/>
<dbReference type="PANTHER" id="PTHR35527:SF2">
    <property type="entry name" value="HYDROLASE"/>
    <property type="match status" value="1"/>
</dbReference>
<dbReference type="EC" id="3.5.1.24" evidence="5"/>
<comment type="catalytic activity">
    <reaction evidence="8">
        <text>cholate + taurine = taurocholate + H2O</text>
        <dbReference type="Rhea" id="RHEA:47108"/>
        <dbReference type="ChEBI" id="CHEBI:15377"/>
        <dbReference type="ChEBI" id="CHEBI:29747"/>
        <dbReference type="ChEBI" id="CHEBI:36257"/>
        <dbReference type="ChEBI" id="CHEBI:507393"/>
    </reaction>
    <physiologicalReaction direction="right-to-left" evidence="8">
        <dbReference type="Rhea" id="RHEA:47110"/>
    </physiologicalReaction>
</comment>
<gene>
    <name evidence="11" type="primary">bsh</name>
    <name evidence="11" type="ORF">NCTC11087_01157</name>
</gene>
<dbReference type="InterPro" id="IPR047711">
    <property type="entry name" value="CBAH"/>
</dbReference>
<evidence type="ECO:0000256" key="2">
    <source>
        <dbReference type="ARBA" id="ARBA00006625"/>
    </source>
</evidence>
<dbReference type="CDD" id="cd00542">
    <property type="entry name" value="Ntn_PVA"/>
    <property type="match status" value="1"/>
</dbReference>
<evidence type="ECO:0000256" key="9">
    <source>
        <dbReference type="ARBA" id="ARBA00048897"/>
    </source>
</evidence>
<keyword evidence="4" id="KW-0443">Lipid metabolism</keyword>
<evidence type="ECO:0000313" key="12">
    <source>
        <dbReference type="Proteomes" id="UP000255523"/>
    </source>
</evidence>
<dbReference type="PANTHER" id="PTHR35527">
    <property type="entry name" value="CHOLOYLGLYCINE HYDROLASE"/>
    <property type="match status" value="1"/>
</dbReference>
<evidence type="ECO:0000313" key="11">
    <source>
        <dbReference type="EMBL" id="SUO04247.1"/>
    </source>
</evidence>
<evidence type="ECO:0000256" key="3">
    <source>
        <dbReference type="ARBA" id="ARBA00022801"/>
    </source>
</evidence>
<dbReference type="InterPro" id="IPR029132">
    <property type="entry name" value="CBAH/NAAA_C"/>
</dbReference>
<accession>A0A380LLX8</accession>
<evidence type="ECO:0000256" key="1">
    <source>
        <dbReference type="ARBA" id="ARBA00004860"/>
    </source>
</evidence>
<sequence length="321" mass="36554">MCTSFTYVNQDFYFGRNLDLDCGFGEEVVITPRQYPFLFRHKETIAHHYAMIGMATVIDNTPLYAEAVNEKGLGMAGLQFSQNAVYFPYKEDQDNIASFEIIPWILSQCETVKQARQLLERINVLDIAFKDSVPNSPLHWILADKDQSIVIESVQEGLKIYDNPFGVLTNNPPFDFHCLNMQQYLNLTKSYPENRLNKNIDLKPYAVGMGAIGLPGDASSVSRFVKTAFLKHNLYSDGTESDNVQQFFRVLHQVAMVKGSVMTAENKMDYTLYSCCINATKGIYYYTTHENSTIQKINIQDHNLAGTKLVQFPLNRQSVIF</sequence>
<dbReference type="GO" id="GO:0006629">
    <property type="term" value="P:lipid metabolic process"/>
    <property type="evidence" value="ECO:0007669"/>
    <property type="project" value="UniProtKB-KW"/>
</dbReference>
<evidence type="ECO:0000256" key="7">
    <source>
        <dbReference type="ARBA" id="ARBA00044806"/>
    </source>
</evidence>
<dbReference type="Proteomes" id="UP000255523">
    <property type="component" value="Unassembled WGS sequence"/>
</dbReference>
<organism evidence="11 12">
    <name type="scientific">Faecalicoccus pleomorphus</name>
    <dbReference type="NCBI Taxonomy" id="1323"/>
    <lineage>
        <taxon>Bacteria</taxon>
        <taxon>Bacillati</taxon>
        <taxon>Bacillota</taxon>
        <taxon>Erysipelotrichia</taxon>
        <taxon>Erysipelotrichales</taxon>
        <taxon>Erysipelotrichaceae</taxon>
        <taxon>Faecalicoccus</taxon>
    </lineage>
</organism>